<dbReference type="InterPro" id="IPR011049">
    <property type="entry name" value="Serralysin-like_metalloprot_C"/>
</dbReference>
<comment type="caution">
    <text evidence="3">The sequence shown here is derived from an EMBL/GenBank/DDBJ whole genome shotgun (WGS) entry which is preliminary data.</text>
</comment>
<feature type="domain" description="GP-PDE" evidence="2">
    <location>
        <begin position="185"/>
        <end position="543"/>
    </location>
</feature>
<dbReference type="Pfam" id="PF03009">
    <property type="entry name" value="GDPD"/>
    <property type="match status" value="1"/>
</dbReference>
<accession>A0A941JNU3</accession>
<dbReference type="GO" id="GO:0006629">
    <property type="term" value="P:lipid metabolic process"/>
    <property type="evidence" value="ECO:0007669"/>
    <property type="project" value="InterPro"/>
</dbReference>
<dbReference type="InterPro" id="IPR030395">
    <property type="entry name" value="GP_PDE_dom"/>
</dbReference>
<dbReference type="Pfam" id="PF00353">
    <property type="entry name" value="HemolysinCabind"/>
    <property type="match status" value="3"/>
</dbReference>
<dbReference type="PANTHER" id="PTHR37957">
    <property type="entry name" value="BLR7070 PROTEIN"/>
    <property type="match status" value="1"/>
</dbReference>
<dbReference type="Proteomes" id="UP000767446">
    <property type="component" value="Unassembled WGS sequence"/>
</dbReference>
<dbReference type="CDD" id="cd08602">
    <property type="entry name" value="GDPD_ScGlpQ1_like"/>
    <property type="match status" value="1"/>
</dbReference>
<dbReference type="EMBL" id="JADQBC010000009">
    <property type="protein sequence ID" value="MBR8826693.1"/>
    <property type="molecule type" value="Genomic_DNA"/>
</dbReference>
<evidence type="ECO:0000313" key="4">
    <source>
        <dbReference type="Proteomes" id="UP000767446"/>
    </source>
</evidence>
<evidence type="ECO:0000256" key="1">
    <source>
        <dbReference type="SAM" id="MobiDB-lite"/>
    </source>
</evidence>
<organism evidence="3 4">
    <name type="scientific">Gomphosphaeria aponina SAG 52.96 = DSM 107014</name>
    <dbReference type="NCBI Taxonomy" id="1521640"/>
    <lineage>
        <taxon>Bacteria</taxon>
        <taxon>Bacillati</taxon>
        <taxon>Cyanobacteriota</taxon>
        <taxon>Cyanophyceae</taxon>
        <taxon>Oscillatoriophycideae</taxon>
        <taxon>Chroococcales</taxon>
        <taxon>Gomphosphaeriaceae</taxon>
        <taxon>Gomphosphaeria</taxon>
    </lineage>
</organism>
<dbReference type="PRINTS" id="PR00313">
    <property type="entry name" value="CABNDNGRPT"/>
</dbReference>
<dbReference type="InterPro" id="IPR017946">
    <property type="entry name" value="PLC-like_Pdiesterase_TIM-brl"/>
</dbReference>
<dbReference type="SUPFAM" id="SSF51695">
    <property type="entry name" value="PLC-like phosphodiesterases"/>
    <property type="match status" value="1"/>
</dbReference>
<name>A0A941JNU3_9CHRO</name>
<gene>
    <name evidence="3" type="ORF">DSM107014_02115</name>
</gene>
<evidence type="ECO:0000259" key="2">
    <source>
        <dbReference type="PROSITE" id="PS51704"/>
    </source>
</evidence>
<proteinExistence type="predicted"/>
<dbReference type="Gene3D" id="2.150.10.10">
    <property type="entry name" value="Serralysin-like metalloprotease, C-terminal"/>
    <property type="match status" value="2"/>
</dbReference>
<dbReference type="PROSITE" id="PS51704">
    <property type="entry name" value="GP_PDE"/>
    <property type="match status" value="1"/>
</dbReference>
<protein>
    <submittedName>
        <fullName evidence="3">Esterase-like activity of phytase family protein</fullName>
    </submittedName>
</protein>
<dbReference type="Gene3D" id="3.20.20.190">
    <property type="entry name" value="Phosphatidylinositol (PI) phosphodiesterase"/>
    <property type="match status" value="1"/>
</dbReference>
<sequence length="1004" mass="108959">MTQLLEFASLPADTFAEGPPSGGNDGTGNPIAANGRTGPFDSQPVQGFSGVQFADENGVYWFLSDNGFGSKANSSDFLLRIHKLTPNFAGAENGDGTVAVEEFIGLADPNNLIPWDIVNEETSERLLTGSDLDVESIVVDNNENIWIGDEFGPYILKFDSAGILLETPIATPNIFELNNLNGQELLVIGHRGASGTRPEHTLEAYALAIEQGADFIEPDLVSTKDGVLIARHEPNITSTTDVAEKPEFADRFTTKVVDGVEEEGWFAEDFTLAEIKTLRAVQRLDFRDQSFNGQFEIPTLDEVIDLVQEVEAETGKQIGIYTETKHPTYFDELGLSLEEKLVQTLLDQEFTDPNRLFLQSFEVANLLDLEQNLLPETELENTPLVQLYDVFESQPYDIVANFEDPNFDPIAVYGTDLITAQTNYGDLIAAESLSGFINTYAEGIGPWKRTFVITEPLDQPVDGNGDGIAEITEQLTGEVLPVIEDAHKAGLQVHPYTFRDEERYMVLEEDGTPQTPEEEYAQYIRLGVDGYFTDFPATGNLVREQVVADEVRSPDNPAVEGGEAVANLQRSRGFEGTAYSPDGSTLYPMLEGAVVGDPEDSRRIYQFDVVAGAFQGLVGFYQVENPSNAIGDFTPINEREFLVIERDNNQGEEAQFKKIFKIDISEIDEAGFVAKEEIVDLLNIDDPNDLNGDGETQFTFPFQTIENVIVLDENRILVANDNNFPFSVGRGPDIDNNEIIVLELEEPLDLDPSLGENPVTPPENKVVFGTAEDDEFDAANPEDEFDGNQNTLFARAGNDLVNASQGQGGNRIFAGPDNDQVFAGNSDLIKGGAGADTLDASLGSGKNQLNGGGGADELIAGTNDTLNGGAGKDVIDASLGQGNNELYGDKKSDRFFLGSNDTLWGGSGDDEFYAFTNGDNEITGGSGADQFWIATAEYPESANIITDFELGVDVIGIAGLGIGFADLELTMAGDNTLIGVENQPLAILNGIESGNLTQDNFVIV</sequence>
<reference evidence="3" key="1">
    <citation type="submission" date="2021-02" db="EMBL/GenBank/DDBJ databases">
        <title>Metagenome analyses of Stigonema ocellatum DSM 106950, Chlorogloea purpurea SAG 13.99 and Gomphosphaeria aponina DSM 107014.</title>
        <authorList>
            <person name="Marter P."/>
            <person name="Huang S."/>
        </authorList>
    </citation>
    <scope>NUCLEOTIDE SEQUENCE</scope>
    <source>
        <strain evidence="3">JP213</strain>
    </source>
</reference>
<dbReference type="PANTHER" id="PTHR37957:SF1">
    <property type="entry name" value="PHYTASE-LIKE DOMAIN-CONTAINING PROTEIN"/>
    <property type="match status" value="1"/>
</dbReference>
<evidence type="ECO:0000313" key="3">
    <source>
        <dbReference type="EMBL" id="MBR8826693.1"/>
    </source>
</evidence>
<dbReference type="InterPro" id="IPR001343">
    <property type="entry name" value="Hemolysn_Ca-bd"/>
</dbReference>
<dbReference type="AlphaFoldDB" id="A0A941JNU3"/>
<dbReference type="GO" id="GO:0005509">
    <property type="term" value="F:calcium ion binding"/>
    <property type="evidence" value="ECO:0007669"/>
    <property type="project" value="InterPro"/>
</dbReference>
<feature type="region of interest" description="Disordered" evidence="1">
    <location>
        <begin position="12"/>
        <end position="40"/>
    </location>
</feature>
<dbReference type="GO" id="GO:0008081">
    <property type="term" value="F:phosphoric diester hydrolase activity"/>
    <property type="evidence" value="ECO:0007669"/>
    <property type="project" value="InterPro"/>
</dbReference>
<dbReference type="SUPFAM" id="SSF51120">
    <property type="entry name" value="beta-Roll"/>
    <property type="match status" value="2"/>
</dbReference>